<dbReference type="EMBL" id="BPQB01000003">
    <property type="protein sequence ID" value="GJE86259.1"/>
    <property type="molecule type" value="Genomic_DNA"/>
</dbReference>
<evidence type="ECO:0000313" key="3">
    <source>
        <dbReference type="Proteomes" id="UP000703269"/>
    </source>
</evidence>
<accession>A0A9P3L988</accession>
<keyword evidence="3" id="KW-1185">Reference proteome</keyword>
<reference evidence="2 3" key="1">
    <citation type="submission" date="2021-08" db="EMBL/GenBank/DDBJ databases">
        <title>Draft Genome Sequence of Phanerochaete sordida strain YK-624.</title>
        <authorList>
            <person name="Mori T."/>
            <person name="Dohra H."/>
            <person name="Suzuki T."/>
            <person name="Kawagishi H."/>
            <person name="Hirai H."/>
        </authorList>
    </citation>
    <scope>NUCLEOTIDE SEQUENCE [LARGE SCALE GENOMIC DNA]</scope>
    <source>
        <strain evidence="2 3">YK-624</strain>
    </source>
</reference>
<dbReference type="Proteomes" id="UP000703269">
    <property type="component" value="Unassembled WGS sequence"/>
</dbReference>
<keyword evidence="1" id="KW-0732">Signal</keyword>
<dbReference type="AlphaFoldDB" id="A0A9P3L988"/>
<evidence type="ECO:0000256" key="1">
    <source>
        <dbReference type="SAM" id="SignalP"/>
    </source>
</evidence>
<comment type="caution">
    <text evidence="2">The sequence shown here is derived from an EMBL/GenBank/DDBJ whole genome shotgun (WGS) entry which is preliminary data.</text>
</comment>
<protein>
    <submittedName>
        <fullName evidence="2">Uncharacterized protein</fullName>
    </submittedName>
</protein>
<sequence>MNSAPLLAALVSRLAIFCEQNTPNLQRGKRVTYLGQKLMVRTSLAAANQVVATTNTSQSQLARTLAGCDHGDVVTLIRPNAHNLQEALLRSESRPQHP</sequence>
<organism evidence="2 3">
    <name type="scientific">Phanerochaete sordida</name>
    <dbReference type="NCBI Taxonomy" id="48140"/>
    <lineage>
        <taxon>Eukaryota</taxon>
        <taxon>Fungi</taxon>
        <taxon>Dikarya</taxon>
        <taxon>Basidiomycota</taxon>
        <taxon>Agaricomycotina</taxon>
        <taxon>Agaricomycetes</taxon>
        <taxon>Polyporales</taxon>
        <taxon>Phanerochaetaceae</taxon>
        <taxon>Phanerochaete</taxon>
    </lineage>
</organism>
<name>A0A9P3L988_9APHY</name>
<proteinExistence type="predicted"/>
<feature type="signal peptide" evidence="1">
    <location>
        <begin position="1"/>
        <end position="20"/>
    </location>
</feature>
<feature type="chain" id="PRO_5040351979" evidence="1">
    <location>
        <begin position="21"/>
        <end position="98"/>
    </location>
</feature>
<evidence type="ECO:0000313" key="2">
    <source>
        <dbReference type="EMBL" id="GJE86259.1"/>
    </source>
</evidence>
<gene>
    <name evidence="2" type="ORF">PsYK624_023390</name>
</gene>